<dbReference type="GO" id="GO:0006094">
    <property type="term" value="P:gluconeogenesis"/>
    <property type="evidence" value="ECO:0007669"/>
    <property type="project" value="UniProtKB-UniRule"/>
</dbReference>
<comment type="catalytic activity">
    <reaction evidence="10 11 12">
        <text>L-serine = pyruvate + NH4(+)</text>
        <dbReference type="Rhea" id="RHEA:19169"/>
        <dbReference type="ChEBI" id="CHEBI:15361"/>
        <dbReference type="ChEBI" id="CHEBI:28938"/>
        <dbReference type="ChEBI" id="CHEBI:33384"/>
        <dbReference type="EC" id="4.3.1.17"/>
    </reaction>
</comment>
<evidence type="ECO:0000256" key="2">
    <source>
        <dbReference type="ARBA" id="ARBA00004742"/>
    </source>
</evidence>
<evidence type="ECO:0000256" key="1">
    <source>
        <dbReference type="ARBA" id="ARBA00001966"/>
    </source>
</evidence>
<dbReference type="EMBL" id="SLXA01000002">
    <property type="protein sequence ID" value="TCO85722.1"/>
    <property type="molecule type" value="Genomic_DNA"/>
</dbReference>
<evidence type="ECO:0000256" key="10">
    <source>
        <dbReference type="ARBA" id="ARBA00049406"/>
    </source>
</evidence>
<keyword evidence="8 11" id="KW-0411">Iron-sulfur</keyword>
<dbReference type="Pfam" id="PF03315">
    <property type="entry name" value="SDH_beta"/>
    <property type="match status" value="1"/>
</dbReference>
<comment type="similarity">
    <text evidence="3 11 12">Belongs to the iron-sulfur dependent L-serine dehydratase family.</text>
</comment>
<keyword evidence="5 11" id="KW-0004">4Fe-4S</keyword>
<dbReference type="Gene3D" id="3.30.1330.90">
    <property type="entry name" value="D-3-phosphoglycerate dehydrogenase, domain 3"/>
    <property type="match status" value="1"/>
</dbReference>
<protein>
    <recommendedName>
        <fullName evidence="11">L-serine deaminase</fullName>
    </recommendedName>
</protein>
<dbReference type="InterPro" id="IPR004643">
    <property type="entry name" value="Fe-S_L-Ser_bsu"/>
</dbReference>
<comment type="pathway">
    <text evidence="2 11">Carbohydrate biosynthesis; gluconeogenesis.</text>
</comment>
<dbReference type="RefSeq" id="WP_132088390.1">
    <property type="nucleotide sequence ID" value="NZ_JANKAQ010000001.1"/>
</dbReference>
<dbReference type="AlphaFoldDB" id="A0A4R2LJX2"/>
<comment type="cofactor">
    <cofactor evidence="1 12">
        <name>[4Fe-4S] cluster</name>
        <dbReference type="ChEBI" id="CHEBI:49883"/>
    </cofactor>
</comment>
<accession>A0A4R2LJX2</accession>
<dbReference type="GO" id="GO:0051539">
    <property type="term" value="F:4 iron, 4 sulfur cluster binding"/>
    <property type="evidence" value="ECO:0007669"/>
    <property type="project" value="UniProtKB-UniRule"/>
</dbReference>
<evidence type="ECO:0000256" key="9">
    <source>
        <dbReference type="ARBA" id="ARBA00023239"/>
    </source>
</evidence>
<evidence type="ECO:0000256" key="7">
    <source>
        <dbReference type="ARBA" id="ARBA00023004"/>
    </source>
</evidence>
<dbReference type="InterPro" id="IPR029009">
    <property type="entry name" value="ASB_dom_sf"/>
</dbReference>
<evidence type="ECO:0000313" key="15">
    <source>
        <dbReference type="Proteomes" id="UP000295711"/>
    </source>
</evidence>
<comment type="caution">
    <text evidence="14">The sequence shown here is derived from an EMBL/GenBank/DDBJ whole genome shotgun (WGS) entry which is preliminary data.</text>
</comment>
<evidence type="ECO:0000256" key="6">
    <source>
        <dbReference type="ARBA" id="ARBA00022723"/>
    </source>
</evidence>
<dbReference type="Gene3D" id="3.30.70.260">
    <property type="match status" value="1"/>
</dbReference>
<organism evidence="14 15">
    <name type="scientific">Frisingicoccus caecimuris</name>
    <dbReference type="NCBI Taxonomy" id="1796636"/>
    <lineage>
        <taxon>Bacteria</taxon>
        <taxon>Bacillati</taxon>
        <taxon>Bacillota</taxon>
        <taxon>Clostridia</taxon>
        <taxon>Lachnospirales</taxon>
        <taxon>Lachnospiraceae</taxon>
        <taxon>Frisingicoccus</taxon>
    </lineage>
</organism>
<evidence type="ECO:0000313" key="14">
    <source>
        <dbReference type="EMBL" id="TCO85722.1"/>
    </source>
</evidence>
<evidence type="ECO:0000256" key="11">
    <source>
        <dbReference type="PIRNR" id="PIRNR036692"/>
    </source>
</evidence>
<reference evidence="14 15" key="1">
    <citation type="submission" date="2019-03" db="EMBL/GenBank/DDBJ databases">
        <title>Genomic Encyclopedia of Type Strains, Phase IV (KMG-IV): sequencing the most valuable type-strain genomes for metagenomic binning, comparative biology and taxonomic classification.</title>
        <authorList>
            <person name="Goeker M."/>
        </authorList>
    </citation>
    <scope>NUCLEOTIDE SEQUENCE [LARGE SCALE GENOMIC DNA]</scope>
    <source>
        <strain evidence="14 15">DSM 28559</strain>
    </source>
</reference>
<dbReference type="NCBIfam" id="TIGR00719">
    <property type="entry name" value="sda_beta"/>
    <property type="match status" value="1"/>
</dbReference>
<keyword evidence="9 11" id="KW-0456">Lyase</keyword>
<keyword evidence="4 11" id="KW-0312">Gluconeogenesis</keyword>
<evidence type="ECO:0000256" key="4">
    <source>
        <dbReference type="ARBA" id="ARBA00022432"/>
    </source>
</evidence>
<evidence type="ECO:0000256" key="12">
    <source>
        <dbReference type="RuleBase" id="RU366059"/>
    </source>
</evidence>
<dbReference type="SUPFAM" id="SSF55021">
    <property type="entry name" value="ACT-like"/>
    <property type="match status" value="1"/>
</dbReference>
<gene>
    <name evidence="14" type="ORF">EV212_10236</name>
</gene>
<proteinExistence type="inferred from homology"/>
<dbReference type="GO" id="GO:0046872">
    <property type="term" value="F:metal ion binding"/>
    <property type="evidence" value="ECO:0007669"/>
    <property type="project" value="UniProtKB-UniRule"/>
</dbReference>
<evidence type="ECO:0000256" key="3">
    <source>
        <dbReference type="ARBA" id="ARBA00008636"/>
    </source>
</evidence>
<feature type="domain" description="ACT" evidence="13">
    <location>
        <begin position="150"/>
        <end position="223"/>
    </location>
</feature>
<keyword evidence="6 11" id="KW-0479">Metal-binding</keyword>
<dbReference type="UniPathway" id="UPA00138"/>
<sequence>MNDISMFDIIGPNMIGPSSSHTAGALRIAHLAGKLAPAKILSVTFTLYGSFAWTYRGHGTDRALVGGILGFLPDDERIRDSFQYADAAGLKYEFIENTTEKDIHPNTVDILLHCENNRTIELRGESIGGGNAVIRRLNGIDIALSGAYSTLIVHHKDKKGVLAYITTVCSGIDLNIAFMKVYRKAKGDSAYAIIEVDSDINPSIISVLECHDAIINATIVPAI</sequence>
<keyword evidence="15" id="KW-1185">Reference proteome</keyword>
<evidence type="ECO:0000256" key="5">
    <source>
        <dbReference type="ARBA" id="ARBA00022485"/>
    </source>
</evidence>
<keyword evidence="7 11" id="KW-0408">Iron</keyword>
<evidence type="ECO:0000256" key="8">
    <source>
        <dbReference type="ARBA" id="ARBA00023014"/>
    </source>
</evidence>
<dbReference type="InterPro" id="IPR002912">
    <property type="entry name" value="ACT_dom"/>
</dbReference>
<dbReference type="InterPro" id="IPR051318">
    <property type="entry name" value="Fe-S_L-Ser"/>
</dbReference>
<dbReference type="SUPFAM" id="SSF143548">
    <property type="entry name" value="Serine metabolism enzymes domain"/>
    <property type="match status" value="1"/>
</dbReference>
<dbReference type="PROSITE" id="PS51671">
    <property type="entry name" value="ACT"/>
    <property type="match status" value="1"/>
</dbReference>
<dbReference type="InterPro" id="IPR005131">
    <property type="entry name" value="Ser_deHydtase_bsu"/>
</dbReference>
<dbReference type="PANTHER" id="PTHR30182">
    <property type="entry name" value="L-SERINE DEHYDRATASE"/>
    <property type="match status" value="1"/>
</dbReference>
<dbReference type="Proteomes" id="UP000295711">
    <property type="component" value="Unassembled WGS sequence"/>
</dbReference>
<evidence type="ECO:0000259" key="13">
    <source>
        <dbReference type="PROSITE" id="PS51671"/>
    </source>
</evidence>
<dbReference type="PANTHER" id="PTHR30182:SF12">
    <property type="entry name" value="L-SERINE DEHYDRATASE, BETA CHAIN-RELATED"/>
    <property type="match status" value="1"/>
</dbReference>
<dbReference type="CDD" id="cd04903">
    <property type="entry name" value="ACT_LSD"/>
    <property type="match status" value="1"/>
</dbReference>
<dbReference type="GO" id="GO:0003941">
    <property type="term" value="F:L-serine ammonia-lyase activity"/>
    <property type="evidence" value="ECO:0007669"/>
    <property type="project" value="UniProtKB-UniRule"/>
</dbReference>
<dbReference type="InterPro" id="IPR045865">
    <property type="entry name" value="ACT-like_dom_sf"/>
</dbReference>
<dbReference type="OrthoDB" id="9813137at2"/>
<name>A0A4R2LJX2_9FIRM</name>
<dbReference type="PIRSF" id="PIRSF036692">
    <property type="entry name" value="SDH_B"/>
    <property type="match status" value="1"/>
</dbReference>